<evidence type="ECO:0000256" key="9">
    <source>
        <dbReference type="SAM" id="MobiDB-lite"/>
    </source>
</evidence>
<feature type="domain" description="Protein kinase" evidence="10">
    <location>
        <begin position="1"/>
        <end position="237"/>
    </location>
</feature>
<feature type="region of interest" description="Disordered" evidence="9">
    <location>
        <begin position="358"/>
        <end position="380"/>
    </location>
</feature>
<dbReference type="AlphaFoldDB" id="A0A8S9GUR8"/>
<keyword evidence="5" id="KW-0418">Kinase</keyword>
<keyword evidence="2" id="KW-0723">Serine/threonine-protein kinase</keyword>
<feature type="region of interest" description="Disordered" evidence="9">
    <location>
        <begin position="174"/>
        <end position="201"/>
    </location>
</feature>
<dbReference type="SMART" id="SM00220">
    <property type="entry name" value="S_TKc"/>
    <property type="match status" value="1"/>
</dbReference>
<evidence type="ECO:0000256" key="7">
    <source>
        <dbReference type="ARBA" id="ARBA00047899"/>
    </source>
</evidence>
<dbReference type="PROSITE" id="PS50011">
    <property type="entry name" value="PROTEIN_KINASE_DOM"/>
    <property type="match status" value="1"/>
</dbReference>
<proteinExistence type="inferred from homology"/>
<dbReference type="GO" id="GO:0004674">
    <property type="term" value="F:protein serine/threonine kinase activity"/>
    <property type="evidence" value="ECO:0007669"/>
    <property type="project" value="UniProtKB-KW"/>
</dbReference>
<sequence>MLLVHDFQREDEIEDIQKEISVLSQCRCPYITEYYGSYLHQTKLWIIMEYMAGGSVADLLQSGHPLDETSIACITRDLLHAVEYLHSEGKIHRDIKAANILLTENGDVKVADFGVSAQLTRTISRRKEWQTFVGTPFWMAPEVIQNSEGYNEKSSSGYASLDDASASGTVVVRGQHDDYASPRTPKSRLGNQDRTSSASEDSIANLAEAKAALDAGFRRGNARERLGMRNNNKDGNVNRRREQMTEDSDYSRNSGDKSGKQKALPKSQQASDEEEDPIWDSLPASLSVLLMPSLKEALGDDSKGSIGRALSRSLVAMERENPGSCEAFVAKLIELLGSSKEASVKELQDMAVRVFSKTAPADAENKRKPANKEFSSNTNVSPLGRFLLSRWISQSSRDL</sequence>
<reference evidence="11" key="1">
    <citation type="submission" date="2019-12" db="EMBL/GenBank/DDBJ databases">
        <title>Genome sequencing and annotation of Brassica cretica.</title>
        <authorList>
            <person name="Studholme D.J."/>
            <person name="Sarris P.F."/>
        </authorList>
    </citation>
    <scope>NUCLEOTIDE SEQUENCE</scope>
    <source>
        <strain evidence="11">PFS-102/07</strain>
        <tissue evidence="11">Leaf</tissue>
    </source>
</reference>
<accession>A0A8S9GUR8</accession>
<dbReference type="SUPFAM" id="SSF56112">
    <property type="entry name" value="Protein kinase-like (PK-like)"/>
    <property type="match status" value="1"/>
</dbReference>
<gene>
    <name evidence="11" type="ORF">F2Q70_00023391</name>
</gene>
<evidence type="ECO:0000256" key="4">
    <source>
        <dbReference type="ARBA" id="ARBA00022741"/>
    </source>
</evidence>
<keyword evidence="3" id="KW-0808">Transferase</keyword>
<evidence type="ECO:0000256" key="8">
    <source>
        <dbReference type="ARBA" id="ARBA00048679"/>
    </source>
</evidence>
<dbReference type="InterPro" id="IPR011009">
    <property type="entry name" value="Kinase-like_dom_sf"/>
</dbReference>
<comment type="similarity">
    <text evidence="1">Belongs to the protein kinase superfamily. STE Ser/Thr protein kinase family. STE20 subfamily.</text>
</comment>
<dbReference type="GO" id="GO:0005737">
    <property type="term" value="C:cytoplasm"/>
    <property type="evidence" value="ECO:0007669"/>
    <property type="project" value="TreeGrafter"/>
</dbReference>
<evidence type="ECO:0000256" key="2">
    <source>
        <dbReference type="ARBA" id="ARBA00022527"/>
    </source>
</evidence>
<dbReference type="Pfam" id="PF00069">
    <property type="entry name" value="Pkinase"/>
    <property type="match status" value="1"/>
</dbReference>
<organism evidence="11">
    <name type="scientific">Brassica cretica</name>
    <name type="common">Mustard</name>
    <dbReference type="NCBI Taxonomy" id="69181"/>
    <lineage>
        <taxon>Eukaryota</taxon>
        <taxon>Viridiplantae</taxon>
        <taxon>Streptophyta</taxon>
        <taxon>Embryophyta</taxon>
        <taxon>Tracheophyta</taxon>
        <taxon>Spermatophyta</taxon>
        <taxon>Magnoliopsida</taxon>
        <taxon>eudicotyledons</taxon>
        <taxon>Gunneridae</taxon>
        <taxon>Pentapetalae</taxon>
        <taxon>rosids</taxon>
        <taxon>malvids</taxon>
        <taxon>Brassicales</taxon>
        <taxon>Brassicaceae</taxon>
        <taxon>Brassiceae</taxon>
        <taxon>Brassica</taxon>
    </lineage>
</organism>
<keyword evidence="6" id="KW-0067">ATP-binding</keyword>
<dbReference type="PANTHER" id="PTHR48012">
    <property type="entry name" value="STERILE20-LIKE KINASE, ISOFORM B-RELATED"/>
    <property type="match status" value="1"/>
</dbReference>
<feature type="region of interest" description="Disordered" evidence="9">
    <location>
        <begin position="223"/>
        <end position="277"/>
    </location>
</feature>
<evidence type="ECO:0000256" key="3">
    <source>
        <dbReference type="ARBA" id="ARBA00022679"/>
    </source>
</evidence>
<name>A0A8S9GUR8_BRACR</name>
<dbReference type="EMBL" id="QGKY02001925">
    <property type="protein sequence ID" value="KAF2548850.1"/>
    <property type="molecule type" value="Genomic_DNA"/>
</dbReference>
<protein>
    <recommendedName>
        <fullName evidence="10">Protein kinase domain-containing protein</fullName>
    </recommendedName>
</protein>
<dbReference type="Gene3D" id="1.10.510.10">
    <property type="entry name" value="Transferase(Phosphotransferase) domain 1"/>
    <property type="match status" value="1"/>
</dbReference>
<evidence type="ECO:0000256" key="1">
    <source>
        <dbReference type="ARBA" id="ARBA00008874"/>
    </source>
</evidence>
<comment type="catalytic activity">
    <reaction evidence="8">
        <text>L-seryl-[protein] + ATP = O-phospho-L-seryl-[protein] + ADP + H(+)</text>
        <dbReference type="Rhea" id="RHEA:17989"/>
        <dbReference type="Rhea" id="RHEA-COMP:9863"/>
        <dbReference type="Rhea" id="RHEA-COMP:11604"/>
        <dbReference type="ChEBI" id="CHEBI:15378"/>
        <dbReference type="ChEBI" id="CHEBI:29999"/>
        <dbReference type="ChEBI" id="CHEBI:30616"/>
        <dbReference type="ChEBI" id="CHEBI:83421"/>
        <dbReference type="ChEBI" id="CHEBI:456216"/>
        <dbReference type="EC" id="2.7.11.1"/>
    </reaction>
</comment>
<keyword evidence="4" id="KW-0547">Nucleotide-binding</keyword>
<evidence type="ECO:0000256" key="5">
    <source>
        <dbReference type="ARBA" id="ARBA00022777"/>
    </source>
</evidence>
<evidence type="ECO:0000259" key="10">
    <source>
        <dbReference type="PROSITE" id="PS50011"/>
    </source>
</evidence>
<comment type="caution">
    <text evidence="11">The sequence shown here is derived from an EMBL/GenBank/DDBJ whole genome shotgun (WGS) entry which is preliminary data.</text>
</comment>
<feature type="compositionally biased region" description="Polar residues" evidence="9">
    <location>
        <begin position="189"/>
        <end position="201"/>
    </location>
</feature>
<dbReference type="GO" id="GO:0005524">
    <property type="term" value="F:ATP binding"/>
    <property type="evidence" value="ECO:0007669"/>
    <property type="project" value="UniProtKB-KW"/>
</dbReference>
<comment type="catalytic activity">
    <reaction evidence="7">
        <text>L-threonyl-[protein] + ATP = O-phospho-L-threonyl-[protein] + ADP + H(+)</text>
        <dbReference type="Rhea" id="RHEA:46608"/>
        <dbReference type="Rhea" id="RHEA-COMP:11060"/>
        <dbReference type="Rhea" id="RHEA-COMP:11605"/>
        <dbReference type="ChEBI" id="CHEBI:15378"/>
        <dbReference type="ChEBI" id="CHEBI:30013"/>
        <dbReference type="ChEBI" id="CHEBI:30616"/>
        <dbReference type="ChEBI" id="CHEBI:61977"/>
        <dbReference type="ChEBI" id="CHEBI:456216"/>
        <dbReference type="EC" id="2.7.11.1"/>
    </reaction>
</comment>
<dbReference type="InterPro" id="IPR050629">
    <property type="entry name" value="STE20/SPS1-PAK"/>
</dbReference>
<evidence type="ECO:0000313" key="11">
    <source>
        <dbReference type="EMBL" id="KAF2548850.1"/>
    </source>
</evidence>
<dbReference type="InterPro" id="IPR000719">
    <property type="entry name" value="Prot_kinase_dom"/>
</dbReference>
<evidence type="ECO:0000256" key="6">
    <source>
        <dbReference type="ARBA" id="ARBA00022840"/>
    </source>
</evidence>
<dbReference type="PANTHER" id="PTHR48012:SF10">
    <property type="entry name" value="FI20177P1"/>
    <property type="match status" value="1"/>
</dbReference>